<reference evidence="1 2" key="1">
    <citation type="submission" date="2021-04" db="EMBL/GenBank/DDBJ databases">
        <authorList>
            <person name="De Guttry C."/>
            <person name="Zahm M."/>
            <person name="Klopp C."/>
            <person name="Cabau C."/>
            <person name="Louis A."/>
            <person name="Berthelot C."/>
            <person name="Parey E."/>
            <person name="Roest Crollius H."/>
            <person name="Montfort J."/>
            <person name="Robinson-Rechavi M."/>
            <person name="Bucao C."/>
            <person name="Bouchez O."/>
            <person name="Gislard M."/>
            <person name="Lluch J."/>
            <person name="Milhes M."/>
            <person name="Lampietro C."/>
            <person name="Lopez Roques C."/>
            <person name="Donnadieu C."/>
            <person name="Braasch I."/>
            <person name="Desvignes T."/>
            <person name="Postlethwait J."/>
            <person name="Bobe J."/>
            <person name="Wedekind C."/>
            <person name="Guiguen Y."/>
        </authorList>
    </citation>
    <scope>NUCLEOTIDE SEQUENCE [LARGE SCALE GENOMIC DNA]</scope>
    <source>
        <strain evidence="1">Cs_M1</strain>
        <tissue evidence="1">Blood</tissue>
    </source>
</reference>
<dbReference type="InterPro" id="IPR043502">
    <property type="entry name" value="DNA/RNA_pol_sf"/>
</dbReference>
<keyword evidence="2" id="KW-1185">Reference proteome</keyword>
<dbReference type="PANTHER" id="PTHR15503:SF22">
    <property type="entry name" value="TRANSPOSON TY3-I GAG POLYPROTEIN"/>
    <property type="match status" value="1"/>
</dbReference>
<evidence type="ECO:0000313" key="2">
    <source>
        <dbReference type="Proteomes" id="UP001356427"/>
    </source>
</evidence>
<proteinExistence type="predicted"/>
<name>A0AAN8KPY0_9TELE</name>
<sequence length="152" mass="16962">MELSSPKQPLILGHPWLCCHNPAISWRQGELLSWSSTCFTSCLSLPCRATTIEDSASAVPPTIPSEYAQYSNVFSKIKASTPPPHCPEDCAIDLLPGVSPPKGRVYPLPIPENEAMENYMDELNRLSNSSFFSGCVQLLLRWKKVRWSSSMY</sequence>
<accession>A0AAN8KPY0</accession>
<comment type="caution">
    <text evidence="1">The sequence shown here is derived from an EMBL/GenBank/DDBJ whole genome shotgun (WGS) entry which is preliminary data.</text>
</comment>
<organism evidence="1 2">
    <name type="scientific">Coregonus suidteri</name>
    <dbReference type="NCBI Taxonomy" id="861788"/>
    <lineage>
        <taxon>Eukaryota</taxon>
        <taxon>Metazoa</taxon>
        <taxon>Chordata</taxon>
        <taxon>Craniata</taxon>
        <taxon>Vertebrata</taxon>
        <taxon>Euteleostomi</taxon>
        <taxon>Actinopterygii</taxon>
        <taxon>Neopterygii</taxon>
        <taxon>Teleostei</taxon>
        <taxon>Protacanthopterygii</taxon>
        <taxon>Salmoniformes</taxon>
        <taxon>Salmonidae</taxon>
        <taxon>Coregoninae</taxon>
        <taxon>Coregonus</taxon>
    </lineage>
</organism>
<dbReference type="AlphaFoldDB" id="A0AAN8KPY0"/>
<evidence type="ECO:0000313" key="1">
    <source>
        <dbReference type="EMBL" id="KAK6278339.1"/>
    </source>
</evidence>
<dbReference type="SUPFAM" id="SSF56672">
    <property type="entry name" value="DNA/RNA polymerases"/>
    <property type="match status" value="1"/>
</dbReference>
<dbReference type="EMBL" id="JAGTTL010001421">
    <property type="protein sequence ID" value="KAK6278339.1"/>
    <property type="molecule type" value="Genomic_DNA"/>
</dbReference>
<dbReference type="PANTHER" id="PTHR15503">
    <property type="entry name" value="LDOC1 RELATED"/>
    <property type="match status" value="1"/>
</dbReference>
<dbReference type="Proteomes" id="UP001356427">
    <property type="component" value="Unassembled WGS sequence"/>
</dbReference>
<dbReference type="InterPro" id="IPR032567">
    <property type="entry name" value="RTL1-rel"/>
</dbReference>
<protein>
    <submittedName>
        <fullName evidence="1">Uncharacterized protein</fullName>
    </submittedName>
</protein>
<gene>
    <name evidence="1" type="ORF">J4Q44_G00391440</name>
</gene>